<dbReference type="Proteomes" id="UP000821837">
    <property type="component" value="Chromosome 5"/>
</dbReference>
<keyword evidence="3" id="KW-1185">Reference proteome</keyword>
<evidence type="ECO:0000256" key="1">
    <source>
        <dbReference type="SAM" id="Phobius"/>
    </source>
</evidence>
<feature type="transmembrane region" description="Helical" evidence="1">
    <location>
        <begin position="88"/>
        <end position="107"/>
    </location>
</feature>
<keyword evidence="1" id="KW-0812">Transmembrane</keyword>
<comment type="caution">
    <text evidence="2">The sequence shown here is derived from an EMBL/GenBank/DDBJ whole genome shotgun (WGS) entry which is preliminary data.</text>
</comment>
<name>A0A9D4PT01_RHISA</name>
<reference evidence="2" key="1">
    <citation type="journal article" date="2020" name="Cell">
        <title>Large-Scale Comparative Analyses of Tick Genomes Elucidate Their Genetic Diversity and Vector Capacities.</title>
        <authorList>
            <consortium name="Tick Genome and Microbiome Consortium (TIGMIC)"/>
            <person name="Jia N."/>
            <person name="Wang J."/>
            <person name="Shi W."/>
            <person name="Du L."/>
            <person name="Sun Y."/>
            <person name="Zhan W."/>
            <person name="Jiang J.F."/>
            <person name="Wang Q."/>
            <person name="Zhang B."/>
            <person name="Ji P."/>
            <person name="Bell-Sakyi L."/>
            <person name="Cui X.M."/>
            <person name="Yuan T.T."/>
            <person name="Jiang B.G."/>
            <person name="Yang W.F."/>
            <person name="Lam T.T."/>
            <person name="Chang Q.C."/>
            <person name="Ding S.J."/>
            <person name="Wang X.J."/>
            <person name="Zhu J.G."/>
            <person name="Ruan X.D."/>
            <person name="Zhao L."/>
            <person name="Wei J.T."/>
            <person name="Ye R.Z."/>
            <person name="Que T.C."/>
            <person name="Du C.H."/>
            <person name="Zhou Y.H."/>
            <person name="Cheng J.X."/>
            <person name="Dai P.F."/>
            <person name="Guo W.B."/>
            <person name="Han X.H."/>
            <person name="Huang E.J."/>
            <person name="Li L.F."/>
            <person name="Wei W."/>
            <person name="Gao Y.C."/>
            <person name="Liu J.Z."/>
            <person name="Shao H.Z."/>
            <person name="Wang X."/>
            <person name="Wang C.C."/>
            <person name="Yang T.C."/>
            <person name="Huo Q.B."/>
            <person name="Li W."/>
            <person name="Chen H.Y."/>
            <person name="Chen S.E."/>
            <person name="Zhou L.G."/>
            <person name="Ni X.B."/>
            <person name="Tian J.H."/>
            <person name="Sheng Y."/>
            <person name="Liu T."/>
            <person name="Pan Y.S."/>
            <person name="Xia L.Y."/>
            <person name="Li J."/>
            <person name="Zhao F."/>
            <person name="Cao W.C."/>
        </authorList>
    </citation>
    <scope>NUCLEOTIDE SEQUENCE</scope>
    <source>
        <strain evidence="2">Rsan-2018</strain>
    </source>
</reference>
<sequence length="115" mass="12914">MSEHSSLPEVLLDCRMLQVQSQCKRDPVRLTARAQHNDVPPNRMVGWSCVFIAFGMCLFIGGGLMLVLSLTVETHMESLSDRYNMHTTIQGVAIFCLGIAFILAAFIKRYYHGHA</sequence>
<keyword evidence="1" id="KW-1133">Transmembrane helix</keyword>
<organism evidence="2 3">
    <name type="scientific">Rhipicephalus sanguineus</name>
    <name type="common">Brown dog tick</name>
    <name type="synonym">Ixodes sanguineus</name>
    <dbReference type="NCBI Taxonomy" id="34632"/>
    <lineage>
        <taxon>Eukaryota</taxon>
        <taxon>Metazoa</taxon>
        <taxon>Ecdysozoa</taxon>
        <taxon>Arthropoda</taxon>
        <taxon>Chelicerata</taxon>
        <taxon>Arachnida</taxon>
        <taxon>Acari</taxon>
        <taxon>Parasitiformes</taxon>
        <taxon>Ixodida</taxon>
        <taxon>Ixodoidea</taxon>
        <taxon>Ixodidae</taxon>
        <taxon>Rhipicephalinae</taxon>
        <taxon>Rhipicephalus</taxon>
        <taxon>Rhipicephalus</taxon>
    </lineage>
</organism>
<accession>A0A9D4PT01</accession>
<dbReference type="EMBL" id="JABSTV010001251">
    <property type="protein sequence ID" value="KAH7951155.1"/>
    <property type="molecule type" value="Genomic_DNA"/>
</dbReference>
<gene>
    <name evidence="2" type="ORF">HPB52_005334</name>
</gene>
<proteinExistence type="predicted"/>
<reference evidence="2" key="2">
    <citation type="submission" date="2021-09" db="EMBL/GenBank/DDBJ databases">
        <authorList>
            <person name="Jia N."/>
            <person name="Wang J."/>
            <person name="Shi W."/>
            <person name="Du L."/>
            <person name="Sun Y."/>
            <person name="Zhan W."/>
            <person name="Jiang J."/>
            <person name="Wang Q."/>
            <person name="Zhang B."/>
            <person name="Ji P."/>
            <person name="Sakyi L.B."/>
            <person name="Cui X."/>
            <person name="Yuan T."/>
            <person name="Jiang B."/>
            <person name="Yang W."/>
            <person name="Lam T.T.-Y."/>
            <person name="Chang Q."/>
            <person name="Ding S."/>
            <person name="Wang X."/>
            <person name="Zhu J."/>
            <person name="Ruan X."/>
            <person name="Zhao L."/>
            <person name="Wei J."/>
            <person name="Que T."/>
            <person name="Du C."/>
            <person name="Cheng J."/>
            <person name="Dai P."/>
            <person name="Han X."/>
            <person name="Huang E."/>
            <person name="Gao Y."/>
            <person name="Liu J."/>
            <person name="Shao H."/>
            <person name="Ye R."/>
            <person name="Li L."/>
            <person name="Wei W."/>
            <person name="Wang X."/>
            <person name="Wang C."/>
            <person name="Huo Q."/>
            <person name="Li W."/>
            <person name="Guo W."/>
            <person name="Chen H."/>
            <person name="Chen S."/>
            <person name="Zhou L."/>
            <person name="Zhou L."/>
            <person name="Ni X."/>
            <person name="Tian J."/>
            <person name="Zhou Y."/>
            <person name="Sheng Y."/>
            <person name="Liu T."/>
            <person name="Pan Y."/>
            <person name="Xia L."/>
            <person name="Li J."/>
            <person name="Zhao F."/>
            <person name="Cao W."/>
        </authorList>
    </citation>
    <scope>NUCLEOTIDE SEQUENCE</scope>
    <source>
        <strain evidence="2">Rsan-2018</strain>
        <tissue evidence="2">Larvae</tissue>
    </source>
</reference>
<protein>
    <submittedName>
        <fullName evidence="2">Uncharacterized protein</fullName>
    </submittedName>
</protein>
<feature type="transmembrane region" description="Helical" evidence="1">
    <location>
        <begin position="45"/>
        <end position="68"/>
    </location>
</feature>
<evidence type="ECO:0000313" key="2">
    <source>
        <dbReference type="EMBL" id="KAH7951155.1"/>
    </source>
</evidence>
<evidence type="ECO:0000313" key="3">
    <source>
        <dbReference type="Proteomes" id="UP000821837"/>
    </source>
</evidence>
<keyword evidence="1" id="KW-0472">Membrane</keyword>
<dbReference type="AlphaFoldDB" id="A0A9D4PT01"/>